<dbReference type="KEGG" id="dsf:UWK_02417"/>
<name>M1PRH5_DESSD</name>
<protein>
    <submittedName>
        <fullName evidence="1">Spore coat polysaccharide biosynthesis protein, putative glycosyltransferase</fullName>
    </submittedName>
</protein>
<dbReference type="Gene3D" id="3.40.50.2000">
    <property type="entry name" value="Glycogen Phosphorylase B"/>
    <property type="match status" value="1"/>
</dbReference>
<dbReference type="GO" id="GO:0016740">
    <property type="term" value="F:transferase activity"/>
    <property type="evidence" value="ECO:0007669"/>
    <property type="project" value="UniProtKB-KW"/>
</dbReference>
<accession>M1PRH5</accession>
<reference evidence="2" key="1">
    <citation type="journal article" date="2013" name="Stand. Genomic Sci.">
        <title>Complete genome sequence of Desulfocapsa sulfexigens, a marine deltaproteobacterium specialized in disproportionating inorganic sulfur compounds.</title>
        <authorList>
            <person name="Finster K.W."/>
            <person name="Kjeldsen K.U."/>
            <person name="Kube M."/>
            <person name="Reinhardt R."/>
            <person name="Mussmann M."/>
            <person name="Amann R."/>
            <person name="Schreiber L."/>
        </authorList>
    </citation>
    <scope>NUCLEOTIDE SEQUENCE [LARGE SCALE GENOMIC DNA]</scope>
    <source>
        <strain evidence="2">DSM 10523 / SB164P1</strain>
    </source>
</reference>
<dbReference type="SUPFAM" id="SSF53756">
    <property type="entry name" value="UDP-Glycosyltransferase/glycogen phosphorylase"/>
    <property type="match status" value="1"/>
</dbReference>
<dbReference type="RefSeq" id="WP_015404644.1">
    <property type="nucleotide sequence ID" value="NC_020304.1"/>
</dbReference>
<proteinExistence type="predicted"/>
<dbReference type="Gene3D" id="3.40.50.11190">
    <property type="match status" value="1"/>
</dbReference>
<dbReference type="AlphaFoldDB" id="M1PRH5"/>
<dbReference type="Proteomes" id="UP000011721">
    <property type="component" value="Chromosome"/>
</dbReference>
<gene>
    <name evidence="1" type="ordered locus">UWK_02417</name>
</gene>
<dbReference type="OrthoDB" id="9788924at2"/>
<organism evidence="1 2">
    <name type="scientific">Desulfocapsa sulfexigens (strain DSM 10523 / SB164P1)</name>
    <dbReference type="NCBI Taxonomy" id="1167006"/>
    <lineage>
        <taxon>Bacteria</taxon>
        <taxon>Pseudomonadati</taxon>
        <taxon>Thermodesulfobacteriota</taxon>
        <taxon>Desulfobulbia</taxon>
        <taxon>Desulfobulbales</taxon>
        <taxon>Desulfocapsaceae</taxon>
        <taxon>Desulfocapsa</taxon>
    </lineage>
</organism>
<keyword evidence="2" id="KW-1185">Reference proteome</keyword>
<evidence type="ECO:0000313" key="1">
    <source>
        <dbReference type="EMBL" id="AGF78956.1"/>
    </source>
</evidence>
<evidence type="ECO:0000313" key="2">
    <source>
        <dbReference type="Proteomes" id="UP000011721"/>
    </source>
</evidence>
<dbReference type="STRING" id="1167006.UWK_02417"/>
<dbReference type="eggNOG" id="COG3980">
    <property type="taxonomic scope" value="Bacteria"/>
</dbReference>
<dbReference type="EMBL" id="CP003985">
    <property type="protein sequence ID" value="AGF78956.1"/>
    <property type="molecule type" value="Genomic_DNA"/>
</dbReference>
<sequence>MNCYIRADANEIIGIGHLVRTEILADELSGRGFDVTFLCKTIPEKFCQKILLKGYRVEMVPLLGKELPYITEVILNSDQNVLVVDSDIEEFYTEEFQRTIRRNNIRLMMITFYNQYHYYADVVLNQNIMALSQTYDSEVYTQKLLGPQYVILKAEYQKISKNLSHYKNKLDGKTVLLTFGGIDEPDRTSFVYKSLIKTLHSPAKIIIVLGAMYKYKADLEKIIEISPIKTEVYQDTPQMPYLLAEANIVFNSGGLTVWESGALGALNIIMGYSEREKIGGLYAGENGYAIYLGSKQDYSVQSLADTIDTILCQNNQKYISKLSECIDVYGVNKVADVIENIL</sequence>
<dbReference type="HOGENOM" id="CLU_023406_1_0_7"/>
<keyword evidence="1" id="KW-0808">Transferase</keyword>